<keyword evidence="6" id="KW-1185">Reference proteome</keyword>
<proteinExistence type="inferred from homology"/>
<dbReference type="Pfam" id="PF13668">
    <property type="entry name" value="Ferritin_2"/>
    <property type="match status" value="1"/>
</dbReference>
<reference evidence="6" key="1">
    <citation type="journal article" date="2017" name="Nat. Microbiol.">
        <title>Global analysis of biosynthetic gene clusters reveals vast potential of secondary metabolite production in Penicillium species.</title>
        <authorList>
            <person name="Nielsen J.C."/>
            <person name="Grijseels S."/>
            <person name="Prigent S."/>
            <person name="Ji B."/>
            <person name="Dainat J."/>
            <person name="Nielsen K.F."/>
            <person name="Frisvad J.C."/>
            <person name="Workman M."/>
            <person name="Nielsen J."/>
        </authorList>
    </citation>
    <scope>NUCLEOTIDE SEQUENCE [LARGE SCALE GENOMIC DNA]</scope>
    <source>
        <strain evidence="6">IBT 4502</strain>
    </source>
</reference>
<evidence type="ECO:0008006" key="7">
    <source>
        <dbReference type="Google" id="ProtNLM"/>
    </source>
</evidence>
<evidence type="ECO:0000313" key="6">
    <source>
        <dbReference type="Proteomes" id="UP000191408"/>
    </source>
</evidence>
<sequence>MDRRRPSCSDSLPRSEAQIRLCPEKFDESSANDGPKLAPVDGGFQAWMFLAACVMIEALIWGFAFSFGVFQKYYHDHEAFQDSSMVAVIGTCATGISYLSCPLVIIAMILLPQWGRWFSSVGLTIMCLSLALGSFSTNVTHLVLSQGVGFGIGGCIAYSPSILYMDEWFVNRRGLAFGITWAGSGVSGIIFPIGLEKLLGRYGFETTLRVISVIVFLLAAPFIYFHRPRLPVRRTVDYQRLNFRFLTTRIFCFYQLGNIIEALGFFLPGIYLPSYARSIGATDFLSSLTVTLLNLASVFGSVTMGHLTDRFHAITCITISTVGSTLSVFFLWGFSTSLPTLLVFSIAYGLFAGCYSATWAGITHEVRRVDPSADATIIFGVIAFGRGVGNVVSGPLSEAILGPLTESAVAGYGSGYGLIILSMRFNIVSLLLAGVTATSAATTTSAASAASTCSPSSSDTKVLQFALGVSDFIGGFYNSTVNSTFGNSNNATLQAYQRVLFGLEKDNTLSSAAIEKVGAKAPGFSKPTCDYTYPEVSSTQSWAQWAYRFEDTVTGAFIGLAGYSESPEVSFLLARLAAEHSAHSALIGSRVNSTYFAANSSSLVAAYGPAQILSTRNQTGSLGEYLGGCLTAPTSPCGIWRIGPLAATPSSTGVASSTGLATSAAAKRN</sequence>
<organism evidence="5 6">
    <name type="scientific">Penicillium polonicum</name>
    <dbReference type="NCBI Taxonomy" id="60169"/>
    <lineage>
        <taxon>Eukaryota</taxon>
        <taxon>Fungi</taxon>
        <taxon>Dikarya</taxon>
        <taxon>Ascomycota</taxon>
        <taxon>Pezizomycotina</taxon>
        <taxon>Eurotiomycetes</taxon>
        <taxon>Eurotiomycetidae</taxon>
        <taxon>Eurotiales</taxon>
        <taxon>Aspergillaceae</taxon>
        <taxon>Penicillium</taxon>
    </lineage>
</organism>
<dbReference type="GO" id="GO:0016020">
    <property type="term" value="C:membrane"/>
    <property type="evidence" value="ECO:0007669"/>
    <property type="project" value="UniProtKB-SubCell"/>
</dbReference>
<evidence type="ECO:0000256" key="3">
    <source>
        <dbReference type="SAM" id="MobiDB-lite"/>
    </source>
</evidence>
<feature type="transmembrane region" description="Helical" evidence="4">
    <location>
        <begin position="142"/>
        <end position="163"/>
    </location>
</feature>
<feature type="transmembrane region" description="Helical" evidence="4">
    <location>
        <begin position="207"/>
        <end position="225"/>
    </location>
</feature>
<gene>
    <name evidence="5" type="ORF">PENPOL_c002G01257</name>
</gene>
<dbReference type="InterPro" id="IPR036259">
    <property type="entry name" value="MFS_trans_sf"/>
</dbReference>
<feature type="transmembrane region" description="Helical" evidence="4">
    <location>
        <begin position="85"/>
        <end position="110"/>
    </location>
</feature>
<feature type="transmembrane region" description="Helical" evidence="4">
    <location>
        <begin position="46"/>
        <end position="65"/>
    </location>
</feature>
<feature type="transmembrane region" description="Helical" evidence="4">
    <location>
        <begin position="175"/>
        <end position="195"/>
    </location>
</feature>
<dbReference type="PANTHER" id="PTHR11360:SF287">
    <property type="entry name" value="MFS MONOCARBOXYLATE TRANSPORTER"/>
    <property type="match status" value="1"/>
</dbReference>
<evidence type="ECO:0000313" key="5">
    <source>
        <dbReference type="EMBL" id="OQD69008.1"/>
    </source>
</evidence>
<keyword evidence="4" id="KW-1133">Transmembrane helix</keyword>
<dbReference type="EMBL" id="MDYM01000002">
    <property type="protein sequence ID" value="OQD69008.1"/>
    <property type="molecule type" value="Genomic_DNA"/>
</dbReference>
<dbReference type="AlphaFoldDB" id="A0A1V6NW93"/>
<dbReference type="InterPro" id="IPR011701">
    <property type="entry name" value="MFS"/>
</dbReference>
<evidence type="ECO:0000256" key="4">
    <source>
        <dbReference type="SAM" id="Phobius"/>
    </source>
</evidence>
<keyword evidence="4" id="KW-0812">Transmembrane</keyword>
<feature type="transmembrane region" description="Helical" evidence="4">
    <location>
        <begin position="340"/>
        <end position="362"/>
    </location>
</feature>
<dbReference type="GO" id="GO:0022857">
    <property type="term" value="F:transmembrane transporter activity"/>
    <property type="evidence" value="ECO:0007669"/>
    <property type="project" value="InterPro"/>
</dbReference>
<dbReference type="Pfam" id="PF07690">
    <property type="entry name" value="MFS_1"/>
    <property type="match status" value="1"/>
</dbReference>
<dbReference type="Gene3D" id="1.20.1250.20">
    <property type="entry name" value="MFS general substrate transporter like domains"/>
    <property type="match status" value="2"/>
</dbReference>
<accession>A0A1V6NW93</accession>
<dbReference type="OrthoDB" id="2213137at2759"/>
<feature type="transmembrane region" description="Helical" evidence="4">
    <location>
        <begin position="117"/>
        <end position="136"/>
    </location>
</feature>
<comment type="caution">
    <text evidence="5">The sequence shown here is derived from an EMBL/GenBank/DDBJ whole genome shotgun (WGS) entry which is preliminary data.</text>
</comment>
<keyword evidence="4" id="KW-0472">Membrane</keyword>
<feature type="compositionally biased region" description="Low complexity" evidence="3">
    <location>
        <begin position="650"/>
        <end position="669"/>
    </location>
</feature>
<comment type="similarity">
    <text evidence="2">Belongs to the major facilitator superfamily. Monocarboxylate porter (TC 2.A.1.13) family.</text>
</comment>
<dbReference type="PANTHER" id="PTHR11360">
    <property type="entry name" value="MONOCARBOXYLATE TRANSPORTER"/>
    <property type="match status" value="1"/>
</dbReference>
<feature type="transmembrane region" description="Helical" evidence="4">
    <location>
        <begin position="311"/>
        <end position="334"/>
    </location>
</feature>
<feature type="region of interest" description="Disordered" evidence="3">
    <location>
        <begin position="649"/>
        <end position="669"/>
    </location>
</feature>
<name>A0A1V6NW93_PENPO</name>
<dbReference type="Proteomes" id="UP000191408">
    <property type="component" value="Unassembled WGS sequence"/>
</dbReference>
<feature type="transmembrane region" description="Helical" evidence="4">
    <location>
        <begin position="284"/>
        <end position="304"/>
    </location>
</feature>
<dbReference type="SUPFAM" id="SSF103473">
    <property type="entry name" value="MFS general substrate transporter"/>
    <property type="match status" value="1"/>
</dbReference>
<evidence type="ECO:0000256" key="1">
    <source>
        <dbReference type="ARBA" id="ARBA00004141"/>
    </source>
</evidence>
<protein>
    <recommendedName>
        <fullName evidence="7">Major facilitator superfamily (MFS) profile domain-containing protein</fullName>
    </recommendedName>
</protein>
<feature type="transmembrane region" description="Helical" evidence="4">
    <location>
        <begin position="246"/>
        <end position="272"/>
    </location>
</feature>
<comment type="subcellular location">
    <subcellularLocation>
        <location evidence="1">Membrane</location>
        <topology evidence="1">Multi-pass membrane protein</topology>
    </subcellularLocation>
</comment>
<evidence type="ECO:0000256" key="2">
    <source>
        <dbReference type="ARBA" id="ARBA00006727"/>
    </source>
</evidence>
<dbReference type="InterPro" id="IPR050327">
    <property type="entry name" value="Proton-linked_MCT"/>
</dbReference>